<sequence length="37" mass="4075">MVLSYIIMNYIVITGYISLSLVAYVGNILAEIANILL</sequence>
<keyword evidence="1" id="KW-1133">Transmembrane helix</keyword>
<keyword evidence="1" id="KW-0812">Transmembrane</keyword>
<dbReference type="EMBL" id="JARGYT010000090">
    <property type="protein sequence ID" value="MDZ5762696.1"/>
    <property type="molecule type" value="Genomic_DNA"/>
</dbReference>
<gene>
    <name evidence="2" type="ORF">Cyrtocomes_01088</name>
</gene>
<accession>A0ABU5L999</accession>
<keyword evidence="1" id="KW-0472">Membrane</keyword>
<reference evidence="2 3" key="1">
    <citation type="submission" date="2023-02" db="EMBL/GenBank/DDBJ databases">
        <title>Host association and intracellularity evolved multiple times independently in the Rickettsiales.</title>
        <authorList>
            <person name="Castelli M."/>
            <person name="Nardi T."/>
            <person name="Gammuto L."/>
            <person name="Bellinzona G."/>
            <person name="Sabaneyeva E."/>
            <person name="Potekhin A."/>
            <person name="Serra V."/>
            <person name="Petroni G."/>
            <person name="Sassera D."/>
        </authorList>
    </citation>
    <scope>NUCLEOTIDE SEQUENCE [LARGE SCALE GENOMIC DNA]</scope>
    <source>
        <strain evidence="2 3">BOD18</strain>
    </source>
</reference>
<organism evidence="2 3">
    <name type="scientific">Candidatus Cyrtobacter comes</name>
    <dbReference type="NCBI Taxonomy" id="675776"/>
    <lineage>
        <taxon>Bacteria</taxon>
        <taxon>Pseudomonadati</taxon>
        <taxon>Pseudomonadota</taxon>
        <taxon>Alphaproteobacteria</taxon>
        <taxon>Rickettsiales</taxon>
        <taxon>Candidatus Midichloriaceae</taxon>
        <taxon>Candidatus Cyrtobacter</taxon>
    </lineage>
</organism>
<name>A0ABU5L999_9RICK</name>
<comment type="caution">
    <text evidence="2">The sequence shown here is derived from an EMBL/GenBank/DDBJ whole genome shotgun (WGS) entry which is preliminary data.</text>
</comment>
<dbReference type="Proteomes" id="UP001293791">
    <property type="component" value="Unassembled WGS sequence"/>
</dbReference>
<proteinExistence type="predicted"/>
<evidence type="ECO:0000313" key="3">
    <source>
        <dbReference type="Proteomes" id="UP001293791"/>
    </source>
</evidence>
<evidence type="ECO:0000313" key="2">
    <source>
        <dbReference type="EMBL" id="MDZ5762696.1"/>
    </source>
</evidence>
<feature type="transmembrane region" description="Helical" evidence="1">
    <location>
        <begin position="6"/>
        <end position="30"/>
    </location>
</feature>
<evidence type="ECO:0000256" key="1">
    <source>
        <dbReference type="SAM" id="Phobius"/>
    </source>
</evidence>
<protein>
    <submittedName>
        <fullName evidence="2">Uncharacterized protein</fullName>
    </submittedName>
</protein>
<keyword evidence="3" id="KW-1185">Reference proteome</keyword>